<dbReference type="GO" id="GO:0032934">
    <property type="term" value="F:sterol binding"/>
    <property type="evidence" value="ECO:0007669"/>
    <property type="project" value="TreeGrafter"/>
</dbReference>
<accession>A0A2J5HLI1</accession>
<dbReference type="FunFam" id="2.40.160.120:FF:000016">
    <property type="entry name" value="Oxysterol binding protein (Orp8), putative"/>
    <property type="match status" value="1"/>
</dbReference>
<dbReference type="PANTHER" id="PTHR10972:SF212">
    <property type="entry name" value="OXYSTEROL-BINDING PROTEIN-LIKE PROTEIN 1"/>
    <property type="match status" value="1"/>
</dbReference>
<evidence type="ECO:0008006" key="5">
    <source>
        <dbReference type="Google" id="ProtNLM"/>
    </source>
</evidence>
<protein>
    <recommendedName>
        <fullName evidence="5">Oxysterol-binding protein-like protein 1</fullName>
    </recommendedName>
</protein>
<dbReference type="Proteomes" id="UP000235023">
    <property type="component" value="Unassembled WGS sequence"/>
</dbReference>
<dbReference type="InterPro" id="IPR037239">
    <property type="entry name" value="OSBP_sf"/>
</dbReference>
<dbReference type="PROSITE" id="PS01013">
    <property type="entry name" value="OSBP"/>
    <property type="match status" value="1"/>
</dbReference>
<dbReference type="InterPro" id="IPR000648">
    <property type="entry name" value="Oxysterol-bd"/>
</dbReference>
<dbReference type="OrthoDB" id="48057at2759"/>
<keyword evidence="4" id="KW-1185">Reference proteome</keyword>
<dbReference type="AlphaFoldDB" id="A0A2J5HLI1"/>
<name>A0A2J5HLI1_9EURO</name>
<sequence length="428" mass="47948">MSSATASDAPEKAPDDSSKLKTFLSILRKFIGVADIASVRFSLPAHLLEPTPNLEYWNYLDRPETFASIGKSDDPLGRMLEVLRFWFTKDLKYIKGKPCKPYNSTLGEFFRCTWEVNESLPEVSVSSKASGATNKAPAAKKDSDGPVKVCYLTEQTSHHPPVSAFFIDCPEQGVSARGFDQISAKFTGTSIRVAPGQHNLGIFINIEKRDNEEYQLTHPDAHLGGLLRGALAITVSDTCYITCSRTRIKVILQYLEEGWIGRAQNKVEGVIFRYNPDKDTTMKIKDVPDGDVLAKISGSWHGKVYYTLAGSNEPQVLIDLAPLFPVAKSVPPEDSQLTNESRRFWSGVTTAILNKKYSQATKLKQDIEERQRQKAAERQARNEKWHPRFFTEAVTPLGKPQLTEEGYKALEGLRHDEYRLEENETKGA</sequence>
<evidence type="ECO:0000256" key="2">
    <source>
        <dbReference type="RuleBase" id="RU003844"/>
    </source>
</evidence>
<evidence type="ECO:0000313" key="4">
    <source>
        <dbReference type="Proteomes" id="UP000235023"/>
    </source>
</evidence>
<evidence type="ECO:0000313" key="3">
    <source>
        <dbReference type="EMBL" id="PLN77973.1"/>
    </source>
</evidence>
<dbReference type="EMBL" id="KZ559585">
    <property type="protein sequence ID" value="PLN77973.1"/>
    <property type="molecule type" value="Genomic_DNA"/>
</dbReference>
<gene>
    <name evidence="3" type="ORF">BDW42DRAFT_151083</name>
</gene>
<evidence type="ECO:0000256" key="1">
    <source>
        <dbReference type="ARBA" id="ARBA00008842"/>
    </source>
</evidence>
<dbReference type="GO" id="GO:0005829">
    <property type="term" value="C:cytosol"/>
    <property type="evidence" value="ECO:0007669"/>
    <property type="project" value="TreeGrafter"/>
</dbReference>
<reference evidence="4" key="1">
    <citation type="submission" date="2017-12" db="EMBL/GenBank/DDBJ databases">
        <authorList>
            <consortium name="DOE Joint Genome Institute"/>
            <person name="Mondo S.J."/>
            <person name="Kjaerbolling I."/>
            <person name="Vesth T.C."/>
            <person name="Frisvad J.C."/>
            <person name="Nybo J.L."/>
            <person name="Theobald S."/>
            <person name="Kuo A."/>
            <person name="Bowyer P."/>
            <person name="Matsuda Y."/>
            <person name="Lyhne E.K."/>
            <person name="Kogle M.E."/>
            <person name="Clum A."/>
            <person name="Lipzen A."/>
            <person name="Salamov A."/>
            <person name="Ngan C.Y."/>
            <person name="Daum C."/>
            <person name="Chiniquy J."/>
            <person name="Barry K."/>
            <person name="LaButti K."/>
            <person name="Haridas S."/>
            <person name="Simmons B.A."/>
            <person name="Magnuson J.K."/>
            <person name="Mortensen U.H."/>
            <person name="Larsen T.O."/>
            <person name="Grigoriev I.V."/>
            <person name="Baker S.E."/>
            <person name="Andersen M.R."/>
            <person name="Nordberg H.P."/>
            <person name="Cantor M.N."/>
            <person name="Hua S.X."/>
        </authorList>
    </citation>
    <scope>NUCLEOTIDE SEQUENCE [LARGE SCALE GENOMIC DNA]</scope>
    <source>
        <strain evidence="4">IBT 19404</strain>
    </source>
</reference>
<comment type="similarity">
    <text evidence="1 2">Belongs to the OSBP family.</text>
</comment>
<dbReference type="InterPro" id="IPR018494">
    <property type="entry name" value="Oxysterol-bd_CS"/>
</dbReference>
<dbReference type="Gene3D" id="3.30.70.3490">
    <property type="match status" value="1"/>
</dbReference>
<proteinExistence type="inferred from homology"/>
<dbReference type="PANTHER" id="PTHR10972">
    <property type="entry name" value="OXYSTEROL-BINDING PROTEIN-RELATED"/>
    <property type="match status" value="1"/>
</dbReference>
<dbReference type="GO" id="GO:0016020">
    <property type="term" value="C:membrane"/>
    <property type="evidence" value="ECO:0007669"/>
    <property type="project" value="TreeGrafter"/>
</dbReference>
<dbReference type="Gene3D" id="2.40.160.120">
    <property type="match status" value="1"/>
</dbReference>
<organism evidence="3 4">
    <name type="scientific">Aspergillus taichungensis</name>
    <dbReference type="NCBI Taxonomy" id="482145"/>
    <lineage>
        <taxon>Eukaryota</taxon>
        <taxon>Fungi</taxon>
        <taxon>Dikarya</taxon>
        <taxon>Ascomycota</taxon>
        <taxon>Pezizomycotina</taxon>
        <taxon>Eurotiomycetes</taxon>
        <taxon>Eurotiomycetidae</taxon>
        <taxon>Eurotiales</taxon>
        <taxon>Aspergillaceae</taxon>
        <taxon>Aspergillus</taxon>
        <taxon>Aspergillus subgen. Circumdati</taxon>
    </lineage>
</organism>
<dbReference type="SUPFAM" id="SSF144000">
    <property type="entry name" value="Oxysterol-binding protein-like"/>
    <property type="match status" value="1"/>
</dbReference>
<dbReference type="Pfam" id="PF01237">
    <property type="entry name" value="Oxysterol_BP"/>
    <property type="match status" value="1"/>
</dbReference>